<dbReference type="InterPro" id="IPR001405">
    <property type="entry name" value="UPF0758"/>
</dbReference>
<keyword evidence="3" id="KW-0378">Hydrolase</keyword>
<dbReference type="GO" id="GO:0006508">
    <property type="term" value="P:proteolysis"/>
    <property type="evidence" value="ECO:0007669"/>
    <property type="project" value="UniProtKB-KW"/>
</dbReference>
<dbReference type="GO" id="GO:0008237">
    <property type="term" value="F:metallopeptidase activity"/>
    <property type="evidence" value="ECO:0007669"/>
    <property type="project" value="UniProtKB-KW"/>
</dbReference>
<keyword evidence="9" id="KW-1185">Reference proteome</keyword>
<dbReference type="EMBL" id="CP014691">
    <property type="protein sequence ID" value="AQS89205.1"/>
    <property type="molecule type" value="Genomic_DNA"/>
</dbReference>
<dbReference type="SUPFAM" id="SSF102712">
    <property type="entry name" value="JAB1/MPN domain"/>
    <property type="match status" value="1"/>
</dbReference>
<dbReference type="NCBIfam" id="NF000642">
    <property type="entry name" value="PRK00024.1"/>
    <property type="match status" value="1"/>
</dbReference>
<evidence type="ECO:0000256" key="5">
    <source>
        <dbReference type="ARBA" id="ARBA00023049"/>
    </source>
</evidence>
<dbReference type="InterPro" id="IPR020891">
    <property type="entry name" value="UPF0758_CS"/>
</dbReference>
<dbReference type="Gene3D" id="3.40.140.10">
    <property type="entry name" value="Cytidine Deaminase, domain 2"/>
    <property type="match status" value="1"/>
</dbReference>
<sequence length="229" mass="25557">MGNAKPNEGNLTETDPWHAVLTGRGRHLDDMTLISLFVQIATAHGRHADELTSIFVNRYGSFASVLSTSERELAAISNIGQHVIPAIKLLHEAALRYNRARVDQNDILSDERKLLDYLTARLSRETIEQFRILFLTDTHRLIADEAQARGTVNHTPVYPREVARRAMELGAERLILVHNHPSGDPTPSEADLQMTRQVQAAVQAIGIRIADHIIVGNGRHTSFRALDLL</sequence>
<dbReference type="STRING" id="320497.A0U93_02115"/>
<protein>
    <recommendedName>
        <fullName evidence="7">MPN domain-containing protein</fullName>
    </recommendedName>
</protein>
<name>A0A1U9KTU1_9PROT</name>
<dbReference type="Pfam" id="PF04002">
    <property type="entry name" value="RadC"/>
    <property type="match status" value="1"/>
</dbReference>
<dbReference type="Proteomes" id="UP000188604">
    <property type="component" value="Chromosome"/>
</dbReference>
<evidence type="ECO:0000256" key="3">
    <source>
        <dbReference type="ARBA" id="ARBA00022801"/>
    </source>
</evidence>
<evidence type="ECO:0000259" key="7">
    <source>
        <dbReference type="PROSITE" id="PS50249"/>
    </source>
</evidence>
<dbReference type="PROSITE" id="PS50249">
    <property type="entry name" value="MPN"/>
    <property type="match status" value="1"/>
</dbReference>
<keyword evidence="5" id="KW-0482">Metalloprotease</keyword>
<evidence type="ECO:0000313" key="9">
    <source>
        <dbReference type="Proteomes" id="UP000188604"/>
    </source>
</evidence>
<dbReference type="PANTHER" id="PTHR30471">
    <property type="entry name" value="DNA REPAIR PROTEIN RADC"/>
    <property type="match status" value="1"/>
</dbReference>
<evidence type="ECO:0000256" key="2">
    <source>
        <dbReference type="ARBA" id="ARBA00022723"/>
    </source>
</evidence>
<proteinExistence type="inferred from homology"/>
<keyword evidence="4" id="KW-0862">Zinc</keyword>
<dbReference type="KEGG" id="nch:A0U93_02115"/>
<evidence type="ECO:0000256" key="1">
    <source>
        <dbReference type="ARBA" id="ARBA00022670"/>
    </source>
</evidence>
<reference evidence="8 9" key="1">
    <citation type="submission" date="2016-03" db="EMBL/GenBank/DDBJ databases">
        <title>Acetic acid bacteria sequencing.</title>
        <authorList>
            <person name="Brandt J."/>
            <person name="Jakob F."/>
            <person name="Vogel R.F."/>
        </authorList>
    </citation>
    <scope>NUCLEOTIDE SEQUENCE [LARGE SCALE GENOMIC DNA]</scope>
    <source>
        <strain evidence="8 9">NBRC 101099</strain>
    </source>
</reference>
<accession>A0A1U9KTU1</accession>
<evidence type="ECO:0000256" key="4">
    <source>
        <dbReference type="ARBA" id="ARBA00022833"/>
    </source>
</evidence>
<dbReference type="CDD" id="cd08071">
    <property type="entry name" value="MPN_DUF2466"/>
    <property type="match status" value="1"/>
</dbReference>
<dbReference type="InterPro" id="IPR025657">
    <property type="entry name" value="RadC_JAB"/>
</dbReference>
<dbReference type="GO" id="GO:0046872">
    <property type="term" value="F:metal ion binding"/>
    <property type="evidence" value="ECO:0007669"/>
    <property type="project" value="UniProtKB-KW"/>
</dbReference>
<evidence type="ECO:0000256" key="6">
    <source>
        <dbReference type="RuleBase" id="RU003797"/>
    </source>
</evidence>
<keyword evidence="2" id="KW-0479">Metal-binding</keyword>
<organism evidence="8 9">
    <name type="scientific">Neoasaia chiangmaiensis</name>
    <dbReference type="NCBI Taxonomy" id="320497"/>
    <lineage>
        <taxon>Bacteria</taxon>
        <taxon>Pseudomonadati</taxon>
        <taxon>Pseudomonadota</taxon>
        <taxon>Alphaproteobacteria</taxon>
        <taxon>Acetobacterales</taxon>
        <taxon>Acetobacteraceae</taxon>
        <taxon>Neoasaia</taxon>
    </lineage>
</organism>
<dbReference type="PROSITE" id="PS01302">
    <property type="entry name" value="UPF0758"/>
    <property type="match status" value="1"/>
</dbReference>
<gene>
    <name evidence="8" type="ORF">A0U93_02115</name>
</gene>
<feature type="domain" description="MPN" evidence="7">
    <location>
        <begin position="107"/>
        <end position="229"/>
    </location>
</feature>
<comment type="similarity">
    <text evidence="6">Belongs to the UPF0758 family.</text>
</comment>
<dbReference type="PANTHER" id="PTHR30471:SF3">
    <property type="entry name" value="UPF0758 PROTEIN YEES-RELATED"/>
    <property type="match status" value="1"/>
</dbReference>
<dbReference type="NCBIfam" id="TIGR00608">
    <property type="entry name" value="radc"/>
    <property type="match status" value="1"/>
</dbReference>
<evidence type="ECO:0000313" key="8">
    <source>
        <dbReference type="EMBL" id="AQS89205.1"/>
    </source>
</evidence>
<dbReference type="AlphaFoldDB" id="A0A1U9KTU1"/>
<dbReference type="InterPro" id="IPR037518">
    <property type="entry name" value="MPN"/>
</dbReference>
<keyword evidence="1" id="KW-0645">Protease</keyword>